<reference evidence="1 2" key="1">
    <citation type="submission" date="2016-06" db="EMBL/GenBank/DDBJ databases">
        <title>Gene turnover analysis identifies the evolutionary adaptation of the extremophile Acidithiobacillus caldus.</title>
        <authorList>
            <person name="Zhang X."/>
        </authorList>
    </citation>
    <scope>NUCLEOTIDE SEQUENCE [LARGE SCALE GENOMIC DNA]</scope>
    <source>
        <strain evidence="1 2">DX</strain>
    </source>
</reference>
<evidence type="ECO:0000313" key="2">
    <source>
        <dbReference type="Proteomes" id="UP000175616"/>
    </source>
</evidence>
<protein>
    <submittedName>
        <fullName evidence="1">Uncharacterized protein</fullName>
    </submittedName>
</protein>
<proteinExistence type="predicted"/>
<comment type="caution">
    <text evidence="1">The sequence shown here is derived from an EMBL/GenBank/DDBJ whole genome shotgun (WGS) entry which is preliminary data.</text>
</comment>
<dbReference type="EMBL" id="LZYE01000109">
    <property type="protein sequence ID" value="OFC36893.1"/>
    <property type="molecule type" value="Genomic_DNA"/>
</dbReference>
<dbReference type="RefSeq" id="WP_070114116.1">
    <property type="nucleotide sequence ID" value="NZ_LZYE01000109.1"/>
</dbReference>
<gene>
    <name evidence="1" type="ORF">BAE27_05030</name>
</gene>
<dbReference type="AlphaFoldDB" id="A0A1E7YNU7"/>
<name>A0A1E7YNU7_9PROT</name>
<dbReference type="Proteomes" id="UP000175616">
    <property type="component" value="Unassembled WGS sequence"/>
</dbReference>
<sequence>MEASYTVLREIIDTAKHYTLSAYRDELRHRETQDDSIWRRYIGWRFPPIARAKIVKAMLAHPQAKAITDAQVAFLLDQGTKEAMAEILGVLPPGEHRLTVGELRSMLEILPDCMPVFYERIGDEFLHQHGWKPKVLREKSPYPVDNTMECFSAFTAHVAVDEQGRESLVVTAHY</sequence>
<evidence type="ECO:0000313" key="1">
    <source>
        <dbReference type="EMBL" id="OFC36893.1"/>
    </source>
</evidence>
<accession>A0A1E7YNU7</accession>
<organism evidence="1 2">
    <name type="scientific">Acidithiobacillus caldus</name>
    <dbReference type="NCBI Taxonomy" id="33059"/>
    <lineage>
        <taxon>Bacteria</taxon>
        <taxon>Pseudomonadati</taxon>
        <taxon>Pseudomonadota</taxon>
        <taxon>Acidithiobacillia</taxon>
        <taxon>Acidithiobacillales</taxon>
        <taxon>Acidithiobacillaceae</taxon>
        <taxon>Acidithiobacillus</taxon>
    </lineage>
</organism>